<dbReference type="EMBL" id="CAQQ02393858">
    <property type="status" value="NOT_ANNOTATED_CDS"/>
    <property type="molecule type" value="Genomic_DNA"/>
</dbReference>
<dbReference type="EnsemblMetazoa" id="MESCA004234-RA">
    <property type="protein sequence ID" value="MESCA004234-PA"/>
    <property type="gene ID" value="MESCA004234"/>
</dbReference>
<reference evidence="3" key="1">
    <citation type="submission" date="2013-02" db="EMBL/GenBank/DDBJ databases">
        <authorList>
            <person name="Hughes D."/>
        </authorList>
    </citation>
    <scope>NUCLEOTIDE SEQUENCE</scope>
    <source>
        <strain>Durham</strain>
        <strain evidence="3">NC isolate 2 -- Noor lab</strain>
    </source>
</reference>
<accession>T1GL45</accession>
<evidence type="ECO:0000313" key="2">
    <source>
        <dbReference type="EnsemblMetazoa" id="MESCA004234-PA"/>
    </source>
</evidence>
<keyword evidence="3" id="KW-1185">Reference proteome</keyword>
<proteinExistence type="predicted"/>
<reference evidence="2" key="2">
    <citation type="submission" date="2015-06" db="UniProtKB">
        <authorList>
            <consortium name="EnsemblMetazoa"/>
        </authorList>
    </citation>
    <scope>IDENTIFICATION</scope>
</reference>
<organism evidence="2 3">
    <name type="scientific">Megaselia scalaris</name>
    <name type="common">Humpbacked fly</name>
    <name type="synonym">Phora scalaris</name>
    <dbReference type="NCBI Taxonomy" id="36166"/>
    <lineage>
        <taxon>Eukaryota</taxon>
        <taxon>Metazoa</taxon>
        <taxon>Ecdysozoa</taxon>
        <taxon>Arthropoda</taxon>
        <taxon>Hexapoda</taxon>
        <taxon>Insecta</taxon>
        <taxon>Pterygota</taxon>
        <taxon>Neoptera</taxon>
        <taxon>Endopterygota</taxon>
        <taxon>Diptera</taxon>
        <taxon>Brachycera</taxon>
        <taxon>Muscomorpha</taxon>
        <taxon>Platypezoidea</taxon>
        <taxon>Phoridae</taxon>
        <taxon>Megaseliini</taxon>
        <taxon>Megaselia</taxon>
    </lineage>
</organism>
<evidence type="ECO:0008006" key="4">
    <source>
        <dbReference type="Google" id="ProtNLM"/>
    </source>
</evidence>
<feature type="signal peptide" evidence="1">
    <location>
        <begin position="1"/>
        <end position="18"/>
    </location>
</feature>
<evidence type="ECO:0000313" key="3">
    <source>
        <dbReference type="Proteomes" id="UP000015102"/>
    </source>
</evidence>
<dbReference type="AlphaFoldDB" id="T1GL45"/>
<protein>
    <recommendedName>
        <fullName evidence="4">DUF19 domain-containing protein</fullName>
    </recommendedName>
</protein>
<dbReference type="HOGENOM" id="CLU_1497928_0_0_1"/>
<evidence type="ECO:0000256" key="1">
    <source>
        <dbReference type="SAM" id="SignalP"/>
    </source>
</evidence>
<feature type="chain" id="PRO_5004577470" description="DUF19 domain-containing protein" evidence="1">
    <location>
        <begin position="19"/>
        <end position="180"/>
    </location>
</feature>
<keyword evidence="1" id="KW-0732">Signal</keyword>
<dbReference type="Proteomes" id="UP000015102">
    <property type="component" value="Unassembled WGS sequence"/>
</dbReference>
<sequence length="180" mass="20837">MEFLTFLLLITLIRSTFCFDCETLSKDLKDPSLKPFFIKECQDSSNWSQGTDKQQVWEECVKEQSLSPYKECLASNGVLPLDVIDFFGCYESKLGLSQGSVNDGYEYNMFRVAVCESSDTHQSYTEMYELLSHCMIKLKGVIEVQINPNEYVEFWECVMLQYWYNGHGGNHPPKTTLLRL</sequence>
<name>T1GL45_MEGSC</name>